<reference evidence="17" key="1">
    <citation type="submission" date="2011-01" db="EMBL/GenBank/DDBJ databases">
        <title>Complete sequence of chromosome of Rahnella sp. Y9602.</title>
        <authorList>
            <consortium name="US DOE Joint Genome Institute"/>
            <person name="Lucas S."/>
            <person name="Copeland A."/>
            <person name="Lapidus A."/>
            <person name="Cheng J.-F."/>
            <person name="Goodwin L."/>
            <person name="Pitluck S."/>
            <person name="Lu M."/>
            <person name="Detter J.C."/>
            <person name="Han C."/>
            <person name="Tapia R."/>
            <person name="Land M."/>
            <person name="Hauser L."/>
            <person name="Kyrpides N."/>
            <person name="Ivanova N."/>
            <person name="Ovchinnikova G."/>
            <person name="Pagani I."/>
            <person name="Sobecky P.A."/>
            <person name="Martinez R.J."/>
            <person name="Woyke T."/>
        </authorList>
    </citation>
    <scope>NUCLEOTIDE SEQUENCE [LARGE SCALE GENOMIC DNA]</scope>
    <source>
        <strain evidence="17">Y9602</strain>
    </source>
</reference>
<dbReference type="InterPro" id="IPR029151">
    <property type="entry name" value="Sensor-like_sf"/>
</dbReference>
<evidence type="ECO:0000256" key="6">
    <source>
        <dbReference type="ARBA" id="ARBA00022679"/>
    </source>
</evidence>
<evidence type="ECO:0000256" key="1">
    <source>
        <dbReference type="ARBA" id="ARBA00000085"/>
    </source>
</evidence>
<evidence type="ECO:0000256" key="2">
    <source>
        <dbReference type="ARBA" id="ARBA00004651"/>
    </source>
</evidence>
<dbReference type="Pfam" id="PF17203">
    <property type="entry name" value="sCache_3_2"/>
    <property type="match status" value="1"/>
</dbReference>
<dbReference type="KEGG" id="rah:Rahaq_1604"/>
<evidence type="ECO:0000256" key="4">
    <source>
        <dbReference type="ARBA" id="ARBA00022475"/>
    </source>
</evidence>
<accession>A0A0H3F7Q8</accession>
<dbReference type="InterPro" id="IPR003594">
    <property type="entry name" value="HATPase_dom"/>
</dbReference>
<dbReference type="Gene3D" id="3.30.450.20">
    <property type="entry name" value="PAS domain"/>
    <property type="match status" value="2"/>
</dbReference>
<dbReference type="InterPro" id="IPR050736">
    <property type="entry name" value="Sensor_HK_Regulatory"/>
</dbReference>
<keyword evidence="12" id="KW-0902">Two-component regulatory system</keyword>
<feature type="transmembrane region" description="Helical" evidence="14">
    <location>
        <begin position="12"/>
        <end position="32"/>
    </location>
</feature>
<feature type="domain" description="Histidine kinase" evidence="15">
    <location>
        <begin position="398"/>
        <end position="531"/>
    </location>
</feature>
<evidence type="ECO:0000256" key="8">
    <source>
        <dbReference type="ARBA" id="ARBA00022741"/>
    </source>
</evidence>
<evidence type="ECO:0000259" key="15">
    <source>
        <dbReference type="PROSITE" id="PS50109"/>
    </source>
</evidence>
<comment type="subcellular location">
    <subcellularLocation>
        <location evidence="2">Cell membrane</location>
        <topology evidence="2">Multi-pass membrane protein</topology>
    </subcellularLocation>
</comment>
<dbReference type="GO" id="GO:0005524">
    <property type="term" value="F:ATP binding"/>
    <property type="evidence" value="ECO:0007669"/>
    <property type="project" value="UniProtKB-KW"/>
</dbReference>
<dbReference type="InterPro" id="IPR016120">
    <property type="entry name" value="Sig_transdc_His_kin_SpoOB"/>
</dbReference>
<keyword evidence="5" id="KW-0597">Phosphoprotein</keyword>
<dbReference type="AlphaFoldDB" id="A0A0H3F7Q8"/>
<dbReference type="eggNOG" id="COG3290">
    <property type="taxonomic scope" value="Bacteria"/>
</dbReference>
<dbReference type="InterPro" id="IPR036890">
    <property type="entry name" value="HATPase_C_sf"/>
</dbReference>
<dbReference type="PANTHER" id="PTHR43711">
    <property type="entry name" value="TWO-COMPONENT HISTIDINE KINASE"/>
    <property type="match status" value="1"/>
</dbReference>
<dbReference type="PRINTS" id="PR00344">
    <property type="entry name" value="BCTRLSENSOR"/>
</dbReference>
<evidence type="ECO:0000256" key="11">
    <source>
        <dbReference type="ARBA" id="ARBA00022989"/>
    </source>
</evidence>
<keyword evidence="9 16" id="KW-0418">Kinase</keyword>
<evidence type="ECO:0000313" key="16">
    <source>
        <dbReference type="EMBL" id="ADW73226.1"/>
    </source>
</evidence>
<dbReference type="SUPFAM" id="SSF55890">
    <property type="entry name" value="Sporulation response regulatory protein Spo0B"/>
    <property type="match status" value="1"/>
</dbReference>
<dbReference type="SUPFAM" id="SSF55874">
    <property type="entry name" value="ATPase domain of HSP90 chaperone/DNA topoisomerase II/histidine kinase"/>
    <property type="match status" value="1"/>
</dbReference>
<dbReference type="InterPro" id="IPR004358">
    <property type="entry name" value="Sig_transdc_His_kin-like_C"/>
</dbReference>
<dbReference type="InterPro" id="IPR035965">
    <property type="entry name" value="PAS-like_dom_sf"/>
</dbReference>
<feature type="transmembrane region" description="Helical" evidence="14">
    <location>
        <begin position="170"/>
        <end position="191"/>
    </location>
</feature>
<evidence type="ECO:0000256" key="13">
    <source>
        <dbReference type="ARBA" id="ARBA00023136"/>
    </source>
</evidence>
<evidence type="ECO:0000256" key="7">
    <source>
        <dbReference type="ARBA" id="ARBA00022692"/>
    </source>
</evidence>
<dbReference type="SMART" id="SM00387">
    <property type="entry name" value="HATPase_c"/>
    <property type="match status" value="1"/>
</dbReference>
<gene>
    <name evidence="16" type="ordered locus">Rahaq_1604</name>
</gene>
<dbReference type="EMBL" id="CP002505">
    <property type="protein sequence ID" value="ADW73226.1"/>
    <property type="molecule type" value="Genomic_DNA"/>
</dbReference>
<dbReference type="GO" id="GO:0000155">
    <property type="term" value="F:phosphorelay sensor kinase activity"/>
    <property type="evidence" value="ECO:0007669"/>
    <property type="project" value="InterPro"/>
</dbReference>
<dbReference type="CDD" id="cd00130">
    <property type="entry name" value="PAS"/>
    <property type="match status" value="1"/>
</dbReference>
<protein>
    <recommendedName>
        <fullName evidence="3">histidine kinase</fullName>
        <ecNumber evidence="3">2.7.13.3</ecNumber>
    </recommendedName>
</protein>
<dbReference type="InterPro" id="IPR005467">
    <property type="entry name" value="His_kinase_dom"/>
</dbReference>
<dbReference type="HOGENOM" id="CLU_020211_11_2_6"/>
<keyword evidence="10" id="KW-0067">ATP-binding</keyword>
<comment type="catalytic activity">
    <reaction evidence="1">
        <text>ATP + protein L-histidine = ADP + protein N-phospho-L-histidine.</text>
        <dbReference type="EC" id="2.7.13.3"/>
    </reaction>
</comment>
<keyword evidence="11 14" id="KW-1133">Transmembrane helix</keyword>
<reference evidence="16 17" key="2">
    <citation type="journal article" date="2012" name="J. Bacteriol.">
        <title>Complete Genome Sequence of Rahnella sp. Strain Y9602, a Gammaproteobacterium Isolate from Metal- and Radionuclide-Contaminated Soil.</title>
        <authorList>
            <person name="Martinez R.J."/>
            <person name="Bruce D."/>
            <person name="Detter C."/>
            <person name="Goodwin L.A."/>
            <person name="Han J."/>
            <person name="Han C.S."/>
            <person name="Held B."/>
            <person name="Land M.L."/>
            <person name="Mikhailova N."/>
            <person name="Nolan M."/>
            <person name="Pennacchio L."/>
            <person name="Pitluck S."/>
            <person name="Tapia R."/>
            <person name="Woyke T."/>
            <person name="Sobecky P.A."/>
        </authorList>
    </citation>
    <scope>NUCLEOTIDE SEQUENCE [LARGE SCALE GENOMIC DNA]</scope>
    <source>
        <strain evidence="16 17">Y9602</strain>
    </source>
</reference>
<name>A0A0H3F7Q8_RAHSY</name>
<sequence length="555" mass="61487">MRFRPSFQIKLFVYLVLLFMALFSLTGVYYYHDIERQLYEDMGIRAKVQAEEIALIPSLITAVENKDISAINSLMRNISAHSDASYMVIGDGKAIHLFHSIYADRVGKTLVGGDNEEVLAGKSTTTIRLGGIGLSLRSKAPIVNAQGKVMGIVSVGYLTSHINSLTVEKAIRILLAAATLLLALFTFSWFFSRSIKRQMFALEPREIGLLVRQQKALMESIYEGVIAIDAHSRVAVINQAAKKLLNLDVPSRELRGQPLRQVIAPVSFFDPQVMLKKDIHDEICLFNNLTVIASRVRIMLEDQLQGWVITFRDCSDIDRLSIQLSQVQRYADNLRVMRHEQLNWTATLAGLLHMGRYDEAIRYIEAQSESAQELLDFVSERFCSPRLCGLLLGKYARAREKGVELTFDPACELTYLPAALSETELMSIIGNLLDNAIEATLLRGSDAGPVEVYVVSGTDELVIEVADHGIGIAQERREQIFALGVTSKTQGDHGLGLHLVASYVSHAGGTIEVSDNPPSGAVFSVFIPVCCPEEKGGFMPVIPDQKNWKRANDAS</sequence>
<dbReference type="OrthoDB" id="9792686at2"/>
<organism evidence="16 17">
    <name type="scientific">Rahnella sp. (strain Y9602)</name>
    <dbReference type="NCBI Taxonomy" id="2703885"/>
    <lineage>
        <taxon>Bacteria</taxon>
        <taxon>Pseudomonadati</taxon>
        <taxon>Pseudomonadota</taxon>
        <taxon>Gammaproteobacteria</taxon>
        <taxon>Enterobacterales</taxon>
        <taxon>Yersiniaceae</taxon>
        <taxon>Rahnella</taxon>
    </lineage>
</organism>
<evidence type="ECO:0000256" key="14">
    <source>
        <dbReference type="SAM" id="Phobius"/>
    </source>
</evidence>
<keyword evidence="4" id="KW-1003">Cell membrane</keyword>
<keyword evidence="6" id="KW-0808">Transferase</keyword>
<evidence type="ECO:0000313" key="17">
    <source>
        <dbReference type="Proteomes" id="UP000007257"/>
    </source>
</evidence>
<dbReference type="SUPFAM" id="SSF55785">
    <property type="entry name" value="PYP-like sensor domain (PAS domain)"/>
    <property type="match status" value="1"/>
</dbReference>
<dbReference type="InterPro" id="IPR033463">
    <property type="entry name" value="sCache_3"/>
</dbReference>
<dbReference type="PANTHER" id="PTHR43711:SF1">
    <property type="entry name" value="HISTIDINE KINASE 1"/>
    <property type="match status" value="1"/>
</dbReference>
<keyword evidence="7 14" id="KW-0812">Transmembrane</keyword>
<keyword evidence="13 14" id="KW-0472">Membrane</keyword>
<dbReference type="GO" id="GO:0005886">
    <property type="term" value="C:plasma membrane"/>
    <property type="evidence" value="ECO:0007669"/>
    <property type="project" value="UniProtKB-SubCell"/>
</dbReference>
<evidence type="ECO:0000256" key="12">
    <source>
        <dbReference type="ARBA" id="ARBA00023012"/>
    </source>
</evidence>
<dbReference type="EC" id="2.7.13.3" evidence="3"/>
<dbReference type="InterPro" id="IPR000014">
    <property type="entry name" value="PAS"/>
</dbReference>
<evidence type="ECO:0000256" key="10">
    <source>
        <dbReference type="ARBA" id="ARBA00022840"/>
    </source>
</evidence>
<dbReference type="Gene3D" id="3.30.565.10">
    <property type="entry name" value="Histidine kinase-like ATPase, C-terminal domain"/>
    <property type="match status" value="1"/>
</dbReference>
<evidence type="ECO:0000256" key="3">
    <source>
        <dbReference type="ARBA" id="ARBA00012438"/>
    </source>
</evidence>
<dbReference type="RefSeq" id="WP_013574928.1">
    <property type="nucleotide sequence ID" value="NC_015061.1"/>
</dbReference>
<dbReference type="SMART" id="SM00091">
    <property type="entry name" value="PAS"/>
    <property type="match status" value="1"/>
</dbReference>
<dbReference type="Pfam" id="PF02518">
    <property type="entry name" value="HATPase_c"/>
    <property type="match status" value="1"/>
</dbReference>
<dbReference type="Proteomes" id="UP000007257">
    <property type="component" value="Chromosome"/>
</dbReference>
<dbReference type="PROSITE" id="PS50109">
    <property type="entry name" value="HIS_KIN"/>
    <property type="match status" value="1"/>
</dbReference>
<keyword evidence="8" id="KW-0547">Nucleotide-binding</keyword>
<dbReference type="SUPFAM" id="SSF103190">
    <property type="entry name" value="Sensory domain-like"/>
    <property type="match status" value="1"/>
</dbReference>
<evidence type="ECO:0000256" key="5">
    <source>
        <dbReference type="ARBA" id="ARBA00022553"/>
    </source>
</evidence>
<proteinExistence type="predicted"/>
<dbReference type="Gene3D" id="1.10.287.130">
    <property type="match status" value="1"/>
</dbReference>
<evidence type="ECO:0000256" key="9">
    <source>
        <dbReference type="ARBA" id="ARBA00022777"/>
    </source>
</evidence>